<dbReference type="Pfam" id="PF00909">
    <property type="entry name" value="Ammonium_transp"/>
    <property type="match status" value="1"/>
</dbReference>
<dbReference type="RefSeq" id="WP_128986905.1">
    <property type="nucleotide sequence ID" value="NZ_PDJZ01000009.1"/>
</dbReference>
<dbReference type="GO" id="GO:0016020">
    <property type="term" value="C:membrane"/>
    <property type="evidence" value="ECO:0007669"/>
    <property type="project" value="UniProtKB-SubCell"/>
</dbReference>
<protein>
    <submittedName>
        <fullName evidence="7">Ammonium transporter</fullName>
    </submittedName>
</protein>
<accession>A0A4Q0ZD77</accession>
<feature type="transmembrane region" description="Helical" evidence="5">
    <location>
        <begin position="223"/>
        <end position="245"/>
    </location>
</feature>
<gene>
    <name evidence="7" type="ORF">CRU90_08740</name>
</gene>
<dbReference type="Proteomes" id="UP000290870">
    <property type="component" value="Unassembled WGS sequence"/>
</dbReference>
<feature type="transmembrane region" description="Helical" evidence="5">
    <location>
        <begin position="12"/>
        <end position="32"/>
    </location>
</feature>
<comment type="caution">
    <text evidence="7">The sequence shown here is derived from an EMBL/GenBank/DDBJ whole genome shotgun (WGS) entry which is preliminary data.</text>
</comment>
<evidence type="ECO:0000256" key="5">
    <source>
        <dbReference type="SAM" id="Phobius"/>
    </source>
</evidence>
<evidence type="ECO:0000256" key="1">
    <source>
        <dbReference type="ARBA" id="ARBA00004141"/>
    </source>
</evidence>
<dbReference type="PANTHER" id="PTHR11730">
    <property type="entry name" value="AMMONIUM TRANSPORTER"/>
    <property type="match status" value="1"/>
</dbReference>
<dbReference type="PANTHER" id="PTHR11730:SF62">
    <property type="entry name" value="AMMONIUM TRANSPORTER SLL1017-RELATED"/>
    <property type="match status" value="1"/>
</dbReference>
<keyword evidence="3 5" id="KW-1133">Transmembrane helix</keyword>
<proteinExistence type="predicted"/>
<feature type="transmembrane region" description="Helical" evidence="5">
    <location>
        <begin position="110"/>
        <end position="132"/>
    </location>
</feature>
<feature type="transmembrane region" description="Helical" evidence="5">
    <location>
        <begin position="183"/>
        <end position="203"/>
    </location>
</feature>
<feature type="transmembrane region" description="Helical" evidence="5">
    <location>
        <begin position="252"/>
        <end position="271"/>
    </location>
</feature>
<feature type="domain" description="Ammonium transporter AmtB-like" evidence="6">
    <location>
        <begin position="15"/>
        <end position="388"/>
    </location>
</feature>
<evidence type="ECO:0000256" key="2">
    <source>
        <dbReference type="ARBA" id="ARBA00022692"/>
    </source>
</evidence>
<keyword evidence="2 5" id="KW-0812">Transmembrane</keyword>
<dbReference type="GO" id="GO:0008519">
    <property type="term" value="F:ammonium channel activity"/>
    <property type="evidence" value="ECO:0007669"/>
    <property type="project" value="InterPro"/>
</dbReference>
<name>A0A4Q0ZD77_9BACT</name>
<feature type="transmembrane region" description="Helical" evidence="5">
    <location>
        <begin position="80"/>
        <end position="98"/>
    </location>
</feature>
<keyword evidence="4 5" id="KW-0472">Membrane</keyword>
<feature type="transmembrane region" description="Helical" evidence="5">
    <location>
        <begin position="277"/>
        <end position="298"/>
    </location>
</feature>
<evidence type="ECO:0000259" key="6">
    <source>
        <dbReference type="Pfam" id="PF00909"/>
    </source>
</evidence>
<evidence type="ECO:0000256" key="3">
    <source>
        <dbReference type="ARBA" id="ARBA00022989"/>
    </source>
</evidence>
<sequence>MDMESISYIIDTLYVIFAMTLIIFMVPGFAMLEAGIVRTKNVTAVLTINTLIYAVASLAFLLFGYSLAFGELGNDSMSKYAAFLFQMAFVGKVINIMSGGVSERAKVIPLAIFTVVMGAVLYPLVVNVTWGANFLEGTILELSMYDLAGSTVIHSTGGWALLAAILIIGARKGRYTKEGGIRVIPASNIPLVTLGAFLLWIGWFGFNGGSVGSIASKENADLVALTILNTNTAGLSGAIMVAIIMQLMYKKLDLTMILNGALGGLVSITAGPDLYDIYTPILIGAIGGGLVVLGVSFFDKLRIDDPVGALSVHLVNGIWGTLAVGIFASNGDDITLLGQLKGILIIAVFAFISSYIILYIINKIMPLRAGNDEEMQGLDVQECGLEAYPEFKRAF</sequence>
<dbReference type="InterPro" id="IPR029020">
    <property type="entry name" value="Ammonium/urea_transptr"/>
</dbReference>
<organism evidence="7 8">
    <name type="scientific">Arcobacter cloacae</name>
    <dbReference type="NCBI Taxonomy" id="1054034"/>
    <lineage>
        <taxon>Bacteria</taxon>
        <taxon>Pseudomonadati</taxon>
        <taxon>Campylobacterota</taxon>
        <taxon>Epsilonproteobacteria</taxon>
        <taxon>Campylobacterales</taxon>
        <taxon>Arcobacteraceae</taxon>
        <taxon>Arcobacter</taxon>
    </lineage>
</organism>
<feature type="transmembrane region" description="Helical" evidence="5">
    <location>
        <begin position="340"/>
        <end position="361"/>
    </location>
</feature>
<dbReference type="AlphaFoldDB" id="A0A4Q0ZD77"/>
<reference evidence="7 8" key="1">
    <citation type="submission" date="2017-10" db="EMBL/GenBank/DDBJ databases">
        <title>Genomics of the genus Arcobacter.</title>
        <authorList>
            <person name="Perez-Cataluna A."/>
            <person name="Figueras M.J."/>
        </authorList>
    </citation>
    <scope>NUCLEOTIDE SEQUENCE [LARGE SCALE GENOMIC DNA]</scope>
    <source>
        <strain evidence="7 8">F26</strain>
    </source>
</reference>
<feature type="transmembrane region" description="Helical" evidence="5">
    <location>
        <begin position="310"/>
        <end position="328"/>
    </location>
</feature>
<comment type="subcellular location">
    <subcellularLocation>
        <location evidence="1">Membrane</location>
        <topology evidence="1">Multi-pass membrane protein</topology>
    </subcellularLocation>
</comment>
<evidence type="ECO:0000313" key="7">
    <source>
        <dbReference type="EMBL" id="RXJ83650.1"/>
    </source>
</evidence>
<dbReference type="Gene3D" id="1.10.3430.10">
    <property type="entry name" value="Ammonium transporter AmtB like domains"/>
    <property type="match status" value="1"/>
</dbReference>
<dbReference type="EMBL" id="PDJZ01000009">
    <property type="protein sequence ID" value="RXJ83650.1"/>
    <property type="molecule type" value="Genomic_DNA"/>
</dbReference>
<dbReference type="OrthoDB" id="9814202at2"/>
<dbReference type="SUPFAM" id="SSF111352">
    <property type="entry name" value="Ammonium transporter"/>
    <property type="match status" value="1"/>
</dbReference>
<evidence type="ECO:0000256" key="4">
    <source>
        <dbReference type="ARBA" id="ARBA00023136"/>
    </source>
</evidence>
<dbReference type="GO" id="GO:0097272">
    <property type="term" value="P:ammonium homeostasis"/>
    <property type="evidence" value="ECO:0007669"/>
    <property type="project" value="TreeGrafter"/>
</dbReference>
<dbReference type="InterPro" id="IPR024041">
    <property type="entry name" value="NH4_transpt_AmtB-like_dom"/>
</dbReference>
<feature type="transmembrane region" description="Helical" evidence="5">
    <location>
        <begin position="152"/>
        <end position="171"/>
    </location>
</feature>
<feature type="transmembrane region" description="Helical" evidence="5">
    <location>
        <begin position="44"/>
        <end position="68"/>
    </location>
</feature>
<evidence type="ECO:0000313" key="8">
    <source>
        <dbReference type="Proteomes" id="UP000290870"/>
    </source>
</evidence>